<proteinExistence type="predicted"/>
<reference evidence="1" key="1">
    <citation type="submission" date="2014-05" db="EMBL/GenBank/DDBJ databases">
        <authorList>
            <person name="Chronopoulou M."/>
        </authorList>
    </citation>
    <scope>NUCLEOTIDE SEQUENCE</scope>
    <source>
        <tissue evidence="1">Whole organism</tissue>
    </source>
</reference>
<protein>
    <submittedName>
        <fullName evidence="1">Putative LOC100569856 [Acyrthosiphon pisum]</fullName>
    </submittedName>
</protein>
<organism evidence="1">
    <name type="scientific">Lepeophtheirus salmonis</name>
    <name type="common">Salmon louse</name>
    <name type="synonym">Caligus salmonis</name>
    <dbReference type="NCBI Taxonomy" id="72036"/>
    <lineage>
        <taxon>Eukaryota</taxon>
        <taxon>Metazoa</taxon>
        <taxon>Ecdysozoa</taxon>
        <taxon>Arthropoda</taxon>
        <taxon>Crustacea</taxon>
        <taxon>Multicrustacea</taxon>
        <taxon>Hexanauplia</taxon>
        <taxon>Copepoda</taxon>
        <taxon>Siphonostomatoida</taxon>
        <taxon>Caligidae</taxon>
        <taxon>Lepeophtheirus</taxon>
    </lineage>
</organism>
<name>A0A0K2UQR0_LEPSM</name>
<evidence type="ECO:0000313" key="1">
    <source>
        <dbReference type="EMBL" id="CDW40212.1"/>
    </source>
</evidence>
<dbReference type="AlphaFoldDB" id="A0A0K2UQR0"/>
<sequence>MEVYSEKVIPSCFSITKSMDSQSKVVLTNILKKMEGKDIFLALDRTIDTLQRSMTAVLVVLLDG</sequence>
<dbReference type="EMBL" id="HACA01022851">
    <property type="protein sequence ID" value="CDW40212.1"/>
    <property type="molecule type" value="Transcribed_RNA"/>
</dbReference>
<accession>A0A0K2UQR0</accession>